<dbReference type="Gene3D" id="2.60.210.10">
    <property type="entry name" value="Apoptosis, Tumor Necrosis Factor Receptor Associated Protein 2, Chain A"/>
    <property type="match status" value="1"/>
</dbReference>
<dbReference type="InterPro" id="IPR056423">
    <property type="entry name" value="BACK_BPM_SPOP"/>
</dbReference>
<dbReference type="Pfam" id="PF00651">
    <property type="entry name" value="BTB"/>
    <property type="match status" value="1"/>
</dbReference>
<evidence type="ECO:0000259" key="5">
    <source>
        <dbReference type="PROSITE" id="PS50144"/>
    </source>
</evidence>
<dbReference type="Pfam" id="PF22486">
    <property type="entry name" value="MATH_2"/>
    <property type="match status" value="1"/>
</dbReference>
<evidence type="ECO:0000256" key="4">
    <source>
        <dbReference type="SAM" id="MobiDB-lite"/>
    </source>
</evidence>
<feature type="region of interest" description="Disordered" evidence="4">
    <location>
        <begin position="1"/>
        <end position="29"/>
    </location>
</feature>
<dbReference type="InterPro" id="IPR011333">
    <property type="entry name" value="SKP1/BTB/POZ_sf"/>
</dbReference>
<dbReference type="SMART" id="SM00061">
    <property type="entry name" value="MATH"/>
    <property type="match status" value="1"/>
</dbReference>
<proteinExistence type="inferred from homology"/>
<comment type="caution">
    <text evidence="6">The sequence shown here is derived from an EMBL/GenBank/DDBJ whole genome shotgun (WGS) entry which is preliminary data.</text>
</comment>
<dbReference type="PANTHER" id="PTHR26379">
    <property type="entry name" value="BTB/POZ AND MATH DOMAIN-CONTAINING PROTEIN 1"/>
    <property type="match status" value="1"/>
</dbReference>
<sequence length="375" mass="41231">MNSKPPGIAESSEPMANPKPAADNGSSSSFISETVNGTHRFTVQGYSLAKGMGVGKYIMSDTFTVGGYDWAIYFYPDGKNPEDNSMYVSVFIALASDGTDVRALFELSMVDQSGNGNNKVHSHFQRALESGPYTLKYRGSMWGYKRFYRRNLLEASDYLKDDCLVMYCKVGVVRNHLECPKLRTISVPPSDMGQGFKDLLDSEVGCDIVFQAMLLFIYTDKLPDVDEVESTVTMCSSTVMVQHLLAAADLYNLDRLKLLCESELCKAINIDTVATILALAEQHHCPQLKDICLKFTANPANLGAVMKSEAFGHLEESCPSLLSELLATFASMDENPNSPLSRKRSSSSVFGLDLAGDGAEAESVNPNGRRLRRRL</sequence>
<feature type="domain" description="MATH" evidence="5">
    <location>
        <begin position="36"/>
        <end position="170"/>
    </location>
</feature>
<dbReference type="SUPFAM" id="SSF49599">
    <property type="entry name" value="TRAF domain-like"/>
    <property type="match status" value="1"/>
</dbReference>
<evidence type="ECO:0000256" key="3">
    <source>
        <dbReference type="ARBA" id="ARBA00010846"/>
    </source>
</evidence>
<dbReference type="Proteomes" id="UP001324115">
    <property type="component" value="Unassembled WGS sequence"/>
</dbReference>
<name>A0AAN7EUW3_QUERU</name>
<comment type="function">
    <text evidence="1">May act as a substrate-specific adapter of an E3 ubiquitin-protein ligase complex (CUL3-RBX1-BTB) which mediates the ubiquitination and subsequent proteasomal degradation of target proteins.</text>
</comment>
<dbReference type="InterPro" id="IPR034090">
    <property type="entry name" value="BPM_C"/>
</dbReference>
<dbReference type="Gene3D" id="3.30.710.10">
    <property type="entry name" value="Potassium Channel Kv1.1, Chain A"/>
    <property type="match status" value="1"/>
</dbReference>
<dbReference type="InterPro" id="IPR002083">
    <property type="entry name" value="MATH/TRAF_dom"/>
</dbReference>
<accession>A0AAN7EUW3</accession>
<reference evidence="6 7" key="1">
    <citation type="journal article" date="2023" name="G3 (Bethesda)">
        <title>A haplotype-resolved chromosome-scale genome for Quercus rubra L. provides insights into the genetics of adaptive traits for red oak species.</title>
        <authorList>
            <person name="Kapoor B."/>
            <person name="Jenkins J."/>
            <person name="Schmutz J."/>
            <person name="Zhebentyayeva T."/>
            <person name="Kuelheim C."/>
            <person name="Coggeshall M."/>
            <person name="Heim C."/>
            <person name="Lasky J.R."/>
            <person name="Leites L."/>
            <person name="Islam-Faridi N."/>
            <person name="Romero-Severson J."/>
            <person name="DeLeo V.L."/>
            <person name="Lucas S.M."/>
            <person name="Lazic D."/>
            <person name="Gailing O."/>
            <person name="Carlson J."/>
            <person name="Staton M."/>
        </authorList>
    </citation>
    <scope>NUCLEOTIDE SEQUENCE [LARGE SCALE GENOMIC DNA]</scope>
    <source>
        <strain evidence="6">Pseudo-F2</strain>
    </source>
</reference>
<comment type="similarity">
    <text evidence="3">Belongs to the Tdpoz family.</text>
</comment>
<dbReference type="EMBL" id="JAXUIC010000008">
    <property type="protein sequence ID" value="KAK4579266.1"/>
    <property type="molecule type" value="Genomic_DNA"/>
</dbReference>
<dbReference type="CDD" id="cd00121">
    <property type="entry name" value="MATH"/>
    <property type="match status" value="1"/>
</dbReference>
<keyword evidence="7" id="KW-1185">Reference proteome</keyword>
<evidence type="ECO:0000256" key="2">
    <source>
        <dbReference type="ARBA" id="ARBA00004906"/>
    </source>
</evidence>
<dbReference type="SUPFAM" id="SSF54695">
    <property type="entry name" value="POZ domain"/>
    <property type="match status" value="1"/>
</dbReference>
<dbReference type="AlphaFoldDB" id="A0AAN7EUW3"/>
<dbReference type="InterPro" id="IPR000210">
    <property type="entry name" value="BTB/POZ_dom"/>
</dbReference>
<gene>
    <name evidence="6" type="ORF">RGQ29_029082</name>
</gene>
<dbReference type="InterPro" id="IPR008974">
    <property type="entry name" value="TRAF-like"/>
</dbReference>
<organism evidence="6 7">
    <name type="scientific">Quercus rubra</name>
    <name type="common">Northern red oak</name>
    <name type="synonym">Quercus borealis</name>
    <dbReference type="NCBI Taxonomy" id="3512"/>
    <lineage>
        <taxon>Eukaryota</taxon>
        <taxon>Viridiplantae</taxon>
        <taxon>Streptophyta</taxon>
        <taxon>Embryophyta</taxon>
        <taxon>Tracheophyta</taxon>
        <taxon>Spermatophyta</taxon>
        <taxon>Magnoliopsida</taxon>
        <taxon>eudicotyledons</taxon>
        <taxon>Gunneridae</taxon>
        <taxon>Pentapetalae</taxon>
        <taxon>rosids</taxon>
        <taxon>fabids</taxon>
        <taxon>Fagales</taxon>
        <taxon>Fagaceae</taxon>
        <taxon>Quercus</taxon>
    </lineage>
</organism>
<dbReference type="Gene3D" id="1.25.40.420">
    <property type="match status" value="1"/>
</dbReference>
<dbReference type="PANTHER" id="PTHR26379:SF293">
    <property type="entry name" value="BTB_POZ AND MATH DOMAIN-CONTAINING PROTEIN 3"/>
    <property type="match status" value="1"/>
</dbReference>
<dbReference type="GO" id="GO:0071472">
    <property type="term" value="P:cellular response to salt stress"/>
    <property type="evidence" value="ECO:0007669"/>
    <property type="project" value="UniProtKB-ARBA"/>
</dbReference>
<dbReference type="Pfam" id="PF24570">
    <property type="entry name" value="BACK_BPM_SPOP"/>
    <property type="match status" value="1"/>
</dbReference>
<protein>
    <recommendedName>
        <fullName evidence="5">MATH domain-containing protein</fullName>
    </recommendedName>
</protein>
<dbReference type="GO" id="GO:0016567">
    <property type="term" value="P:protein ubiquitination"/>
    <property type="evidence" value="ECO:0007669"/>
    <property type="project" value="InterPro"/>
</dbReference>
<evidence type="ECO:0000256" key="1">
    <source>
        <dbReference type="ARBA" id="ARBA00002668"/>
    </source>
</evidence>
<dbReference type="InterPro" id="IPR045005">
    <property type="entry name" value="BPM1-6"/>
</dbReference>
<evidence type="ECO:0000313" key="7">
    <source>
        <dbReference type="Proteomes" id="UP001324115"/>
    </source>
</evidence>
<dbReference type="CDD" id="cd14736">
    <property type="entry name" value="BACK_AtBPM-like"/>
    <property type="match status" value="1"/>
</dbReference>
<comment type="pathway">
    <text evidence="2">Protein modification; protein ubiquitination.</text>
</comment>
<dbReference type="PROSITE" id="PS50144">
    <property type="entry name" value="MATH"/>
    <property type="match status" value="1"/>
</dbReference>
<evidence type="ECO:0000313" key="6">
    <source>
        <dbReference type="EMBL" id="KAK4579266.1"/>
    </source>
</evidence>